<dbReference type="NCBIfam" id="TIGR03177">
    <property type="entry name" value="pilus_cpaB"/>
    <property type="match status" value="1"/>
</dbReference>
<name>A0A916VNR2_9RHOB</name>
<proteinExistence type="predicted"/>
<dbReference type="Pfam" id="PF16976">
    <property type="entry name" value="RcpC"/>
    <property type="match status" value="1"/>
</dbReference>
<evidence type="ECO:0000313" key="3">
    <source>
        <dbReference type="Proteomes" id="UP000628017"/>
    </source>
</evidence>
<sequence length="279" mass="30530">MKNMRMVFALVLIMGVAIAGGAVYMAMERFNQYEAALAQKNTPKVQKIDLKTVYVAANELEYGKPLTEEDVKAVEFPLAAVPENSFSELEALIGNEEDDEFRTVLRTMEPGEAILASKVTRLGEDAGVSSRLKKGMRAFAIRVDVASGVSGFLRPGDKVDVYWTGKTEKETVTKLILNGLELIAIDQQADATRNRPTVARTVTVAANVKTIAALVQAQSTGKLLLSLRGIDDESTSEQIEITKDDLLGREQIKLVEKEICTIKTRRGAEVIEIPIPCSN</sequence>
<dbReference type="CDD" id="cd11614">
    <property type="entry name" value="SAF_CpaB_FlgA_like"/>
    <property type="match status" value="1"/>
</dbReference>
<organism evidence="2 3">
    <name type="scientific">Neptunicoccus cionae</name>
    <dbReference type="NCBI Taxonomy" id="2035344"/>
    <lineage>
        <taxon>Bacteria</taxon>
        <taxon>Pseudomonadati</taxon>
        <taxon>Pseudomonadota</taxon>
        <taxon>Alphaproteobacteria</taxon>
        <taxon>Rhodobacterales</taxon>
        <taxon>Paracoccaceae</taxon>
        <taxon>Neptunicoccus</taxon>
    </lineage>
</organism>
<dbReference type="SMART" id="SM00858">
    <property type="entry name" value="SAF"/>
    <property type="match status" value="1"/>
</dbReference>
<dbReference type="Pfam" id="PF08666">
    <property type="entry name" value="SAF"/>
    <property type="match status" value="1"/>
</dbReference>
<reference evidence="2" key="1">
    <citation type="journal article" date="2014" name="Int. J. Syst. Evol. Microbiol.">
        <title>Complete genome sequence of Corynebacterium casei LMG S-19264T (=DSM 44701T), isolated from a smear-ripened cheese.</title>
        <authorList>
            <consortium name="US DOE Joint Genome Institute (JGI-PGF)"/>
            <person name="Walter F."/>
            <person name="Albersmeier A."/>
            <person name="Kalinowski J."/>
            <person name="Ruckert C."/>
        </authorList>
    </citation>
    <scope>NUCLEOTIDE SEQUENCE</scope>
    <source>
        <strain evidence="2">CGMCC 1.15880</strain>
    </source>
</reference>
<dbReference type="InterPro" id="IPR013974">
    <property type="entry name" value="SAF"/>
</dbReference>
<reference evidence="2" key="2">
    <citation type="submission" date="2020-09" db="EMBL/GenBank/DDBJ databases">
        <authorList>
            <person name="Sun Q."/>
            <person name="Zhou Y."/>
        </authorList>
    </citation>
    <scope>NUCLEOTIDE SEQUENCE</scope>
    <source>
        <strain evidence="2">CGMCC 1.15880</strain>
    </source>
</reference>
<dbReference type="EMBL" id="BMKA01000002">
    <property type="protein sequence ID" value="GGA14224.1"/>
    <property type="molecule type" value="Genomic_DNA"/>
</dbReference>
<accession>A0A916VNR2</accession>
<comment type="caution">
    <text evidence="2">The sequence shown here is derived from an EMBL/GenBank/DDBJ whole genome shotgun (WGS) entry which is preliminary data.</text>
</comment>
<keyword evidence="3" id="KW-1185">Reference proteome</keyword>
<dbReference type="AlphaFoldDB" id="A0A916VNR2"/>
<gene>
    <name evidence="2" type="ORF">GCM10011498_12950</name>
</gene>
<evidence type="ECO:0000259" key="1">
    <source>
        <dbReference type="SMART" id="SM00858"/>
    </source>
</evidence>
<dbReference type="InterPro" id="IPR031571">
    <property type="entry name" value="RcpC_dom"/>
</dbReference>
<dbReference type="Proteomes" id="UP000628017">
    <property type="component" value="Unassembled WGS sequence"/>
</dbReference>
<feature type="domain" description="SAF" evidence="1">
    <location>
        <begin position="51"/>
        <end position="120"/>
    </location>
</feature>
<evidence type="ECO:0000313" key="2">
    <source>
        <dbReference type="EMBL" id="GGA14224.1"/>
    </source>
</evidence>
<dbReference type="InterPro" id="IPR017592">
    <property type="entry name" value="Pilus_assmbl_Flp-typ_CpaB"/>
</dbReference>
<protein>
    <submittedName>
        <fullName evidence="2">Flp pilus assembly protein CpaB</fullName>
    </submittedName>
</protein>